<dbReference type="NCBIfam" id="NF007214">
    <property type="entry name" value="PRK09636.1"/>
    <property type="match status" value="1"/>
</dbReference>
<dbReference type="InterPro" id="IPR014284">
    <property type="entry name" value="RNA_pol_sigma-70_dom"/>
</dbReference>
<dbReference type="PANTHER" id="PTHR30173">
    <property type="entry name" value="SIGMA 19 FACTOR"/>
    <property type="match status" value="1"/>
</dbReference>
<dbReference type="InterPro" id="IPR013249">
    <property type="entry name" value="RNA_pol_sigma70_r4_t2"/>
</dbReference>
<dbReference type="PANTHER" id="PTHR30173:SF36">
    <property type="entry name" value="ECF RNA POLYMERASE SIGMA FACTOR SIGJ"/>
    <property type="match status" value="1"/>
</dbReference>
<comment type="caution">
    <text evidence="8">The sequence shown here is derived from an EMBL/GenBank/DDBJ whole genome shotgun (WGS) entry which is preliminary data.</text>
</comment>
<evidence type="ECO:0000313" key="8">
    <source>
        <dbReference type="EMBL" id="NEK60031.1"/>
    </source>
</evidence>
<dbReference type="GO" id="GO:0016987">
    <property type="term" value="F:sigma factor activity"/>
    <property type="evidence" value="ECO:0007669"/>
    <property type="project" value="UniProtKB-KW"/>
</dbReference>
<reference evidence="8 9" key="1">
    <citation type="submission" date="2020-02" db="EMBL/GenBank/DDBJ databases">
        <title>Geodermatophilus sabuli CPCC 205279 I12A-02694.</title>
        <authorList>
            <person name="Jiang Z."/>
        </authorList>
    </citation>
    <scope>NUCLEOTIDE SEQUENCE [LARGE SCALE GENOMIC DNA]</scope>
    <source>
        <strain evidence="8 9">I12A-02694</strain>
    </source>
</reference>
<dbReference type="SUPFAM" id="SSF54427">
    <property type="entry name" value="NTF2-like"/>
    <property type="match status" value="1"/>
</dbReference>
<accession>A0A7K3W5J5</accession>
<dbReference type="NCBIfam" id="TIGR02937">
    <property type="entry name" value="sigma70-ECF"/>
    <property type="match status" value="1"/>
</dbReference>
<gene>
    <name evidence="8" type="ORF">GCU56_19430</name>
</gene>
<keyword evidence="9" id="KW-1185">Reference proteome</keyword>
<feature type="domain" description="RNA polymerase sigma factor 70 region 4 type 2" evidence="7">
    <location>
        <begin position="109"/>
        <end position="161"/>
    </location>
</feature>
<evidence type="ECO:0000256" key="5">
    <source>
        <dbReference type="ARBA" id="ARBA00023163"/>
    </source>
</evidence>
<dbReference type="InterPro" id="IPR013324">
    <property type="entry name" value="RNA_pol_sigma_r3/r4-like"/>
</dbReference>
<evidence type="ECO:0000259" key="6">
    <source>
        <dbReference type="Pfam" id="PF04542"/>
    </source>
</evidence>
<dbReference type="InterPro" id="IPR014303">
    <property type="entry name" value="RNA_pol_sigma-70_ECF"/>
</dbReference>
<evidence type="ECO:0000256" key="1">
    <source>
        <dbReference type="ARBA" id="ARBA00010641"/>
    </source>
</evidence>
<dbReference type="Gene3D" id="1.10.10.10">
    <property type="entry name" value="Winged helix-like DNA-binding domain superfamily/Winged helix DNA-binding domain"/>
    <property type="match status" value="1"/>
</dbReference>
<sequence>MDGFDAFQAQRSRMFGIAYRMLGSAADAEDAVQDAWLRWRTVDAAGVADPEAYLVRTVTNLCLTALTSARARREVYAGPWLPEPVLTGTASPDALGPLDDVVARESVSVALLALMERLAPAERAAYVLREAFAYSAREVAELIGTSEANARQLHARARRHLDVDRGADGARPVDPVRWRALVQRFLGAARDGDIAALEALLADDVVSRADGGGVVNAARRPVRGRSTVARYVAGTFAKFTDGVSAAFTEVNGAPAVVAMAGGELRAIWFLHTDGERFTGLDMVLNPEKLAFAAEQLSRIGGLPGPGG</sequence>
<protein>
    <submittedName>
        <fullName evidence="8">RNA polymerase sigma-70 factor</fullName>
    </submittedName>
</protein>
<dbReference type="AlphaFoldDB" id="A0A7K3W5J5"/>
<dbReference type="Gene3D" id="1.10.1740.10">
    <property type="match status" value="1"/>
</dbReference>
<dbReference type="InterPro" id="IPR036388">
    <property type="entry name" value="WH-like_DNA-bd_sf"/>
</dbReference>
<proteinExistence type="inferred from homology"/>
<dbReference type="SUPFAM" id="SSF88946">
    <property type="entry name" value="Sigma2 domain of RNA polymerase sigma factors"/>
    <property type="match status" value="1"/>
</dbReference>
<dbReference type="InterPro" id="IPR032710">
    <property type="entry name" value="NTF2-like_dom_sf"/>
</dbReference>
<keyword evidence="3" id="KW-0805">Transcription regulation</keyword>
<dbReference type="InterPro" id="IPR013325">
    <property type="entry name" value="RNA_pol_sigma_r2"/>
</dbReference>
<dbReference type="InterPro" id="IPR052704">
    <property type="entry name" value="ECF_Sigma-70_Domain"/>
</dbReference>
<comment type="subunit">
    <text evidence="2">Interacts transiently with the RNA polymerase catalytic core formed by RpoA, RpoB, RpoC and RpoZ (2 alpha, 1 beta, 1 beta' and 1 omega subunit) to form the RNA polymerase holoenzyme that can initiate transcription.</text>
</comment>
<dbReference type="GO" id="GO:0003677">
    <property type="term" value="F:DNA binding"/>
    <property type="evidence" value="ECO:0007669"/>
    <property type="project" value="InterPro"/>
</dbReference>
<dbReference type="InterPro" id="IPR007627">
    <property type="entry name" value="RNA_pol_sigma70_r2"/>
</dbReference>
<feature type="domain" description="RNA polymerase sigma-70 region 2" evidence="6">
    <location>
        <begin position="9"/>
        <end position="70"/>
    </location>
</feature>
<evidence type="ECO:0000256" key="4">
    <source>
        <dbReference type="ARBA" id="ARBA00023082"/>
    </source>
</evidence>
<dbReference type="Pfam" id="PF04542">
    <property type="entry name" value="Sigma70_r2"/>
    <property type="match status" value="1"/>
</dbReference>
<dbReference type="Proteomes" id="UP000470246">
    <property type="component" value="Unassembled WGS sequence"/>
</dbReference>
<dbReference type="GO" id="GO:0006352">
    <property type="term" value="P:DNA-templated transcription initiation"/>
    <property type="evidence" value="ECO:0007669"/>
    <property type="project" value="InterPro"/>
</dbReference>
<dbReference type="Gene3D" id="3.10.450.50">
    <property type="match status" value="1"/>
</dbReference>
<dbReference type="CDD" id="cd06171">
    <property type="entry name" value="Sigma70_r4"/>
    <property type="match status" value="1"/>
</dbReference>
<dbReference type="SUPFAM" id="SSF88659">
    <property type="entry name" value="Sigma3 and sigma4 domains of RNA polymerase sigma factors"/>
    <property type="match status" value="1"/>
</dbReference>
<evidence type="ECO:0000256" key="3">
    <source>
        <dbReference type="ARBA" id="ARBA00023015"/>
    </source>
</evidence>
<name>A0A7K3W5J5_9ACTN</name>
<organism evidence="8 9">
    <name type="scientific">Geodermatophilus sabuli</name>
    <dbReference type="NCBI Taxonomy" id="1564158"/>
    <lineage>
        <taxon>Bacteria</taxon>
        <taxon>Bacillati</taxon>
        <taxon>Actinomycetota</taxon>
        <taxon>Actinomycetes</taxon>
        <taxon>Geodermatophilales</taxon>
        <taxon>Geodermatophilaceae</taxon>
        <taxon>Geodermatophilus</taxon>
    </lineage>
</organism>
<evidence type="ECO:0000313" key="9">
    <source>
        <dbReference type="Proteomes" id="UP000470246"/>
    </source>
</evidence>
<comment type="similarity">
    <text evidence="1">Belongs to the sigma-70 factor family. ECF subfamily.</text>
</comment>
<evidence type="ECO:0000256" key="2">
    <source>
        <dbReference type="ARBA" id="ARBA00011344"/>
    </source>
</evidence>
<dbReference type="EMBL" id="JAAGWF010000023">
    <property type="protein sequence ID" value="NEK60031.1"/>
    <property type="molecule type" value="Genomic_DNA"/>
</dbReference>
<evidence type="ECO:0000259" key="7">
    <source>
        <dbReference type="Pfam" id="PF08281"/>
    </source>
</evidence>
<keyword evidence="5" id="KW-0804">Transcription</keyword>
<dbReference type="Pfam" id="PF08281">
    <property type="entry name" value="Sigma70_r4_2"/>
    <property type="match status" value="1"/>
</dbReference>
<dbReference type="NCBIfam" id="TIGR02957">
    <property type="entry name" value="SigX4"/>
    <property type="match status" value="1"/>
</dbReference>
<keyword evidence="4" id="KW-0731">Sigma factor</keyword>